<accession>A0AAQ3PV41</accession>
<feature type="region of interest" description="Disordered" evidence="1">
    <location>
        <begin position="1"/>
        <end position="60"/>
    </location>
</feature>
<protein>
    <submittedName>
        <fullName evidence="2">Uncharacterized protein</fullName>
    </submittedName>
</protein>
<reference evidence="2 3" key="1">
    <citation type="submission" date="2024-02" db="EMBL/GenBank/DDBJ databases">
        <title>High-quality chromosome-scale genome assembly of Pensacola bahiagrass (Paspalum notatum Flugge var. saurae).</title>
        <authorList>
            <person name="Vega J.M."/>
            <person name="Podio M."/>
            <person name="Orjuela J."/>
            <person name="Siena L.A."/>
            <person name="Pessino S.C."/>
            <person name="Combes M.C."/>
            <person name="Mariac C."/>
            <person name="Albertini E."/>
            <person name="Pupilli F."/>
            <person name="Ortiz J.P.A."/>
            <person name="Leblanc O."/>
        </authorList>
    </citation>
    <scope>NUCLEOTIDE SEQUENCE [LARGE SCALE GENOMIC DNA]</scope>
    <source>
        <strain evidence="2">R1</strain>
        <tissue evidence="2">Leaf</tissue>
    </source>
</reference>
<gene>
    <name evidence="2" type="ORF">U9M48_004196</name>
</gene>
<dbReference type="Proteomes" id="UP001341281">
    <property type="component" value="Chromosome 01"/>
</dbReference>
<keyword evidence="3" id="KW-1185">Reference proteome</keyword>
<organism evidence="2 3">
    <name type="scientific">Paspalum notatum var. saurae</name>
    <dbReference type="NCBI Taxonomy" id="547442"/>
    <lineage>
        <taxon>Eukaryota</taxon>
        <taxon>Viridiplantae</taxon>
        <taxon>Streptophyta</taxon>
        <taxon>Embryophyta</taxon>
        <taxon>Tracheophyta</taxon>
        <taxon>Spermatophyta</taxon>
        <taxon>Magnoliopsida</taxon>
        <taxon>Liliopsida</taxon>
        <taxon>Poales</taxon>
        <taxon>Poaceae</taxon>
        <taxon>PACMAD clade</taxon>
        <taxon>Panicoideae</taxon>
        <taxon>Andropogonodae</taxon>
        <taxon>Paspaleae</taxon>
        <taxon>Paspalinae</taxon>
        <taxon>Paspalum</taxon>
    </lineage>
</organism>
<dbReference type="AlphaFoldDB" id="A0AAQ3PV41"/>
<name>A0AAQ3PV41_PASNO</name>
<feature type="region of interest" description="Disordered" evidence="1">
    <location>
        <begin position="102"/>
        <end position="132"/>
    </location>
</feature>
<feature type="compositionally biased region" description="Polar residues" evidence="1">
    <location>
        <begin position="102"/>
        <end position="120"/>
    </location>
</feature>
<proteinExistence type="predicted"/>
<evidence type="ECO:0000313" key="2">
    <source>
        <dbReference type="EMBL" id="WVZ53224.1"/>
    </source>
</evidence>
<sequence length="160" mass="17986">MGSSDSDRSLRRDQALQGGLGGCSSRLSINVDDVIEPARRPRTHSQSQAQAQGYEEMEVDEDWKHTNEGFTLRSDHEEQRGSLRVYKQSLLRGKACQFHYNQSSKMRVRGSTSQNPPRSRSQLKEEARGGRKARGRLTLGGLAQLSLSFPGEFRVHLLIC</sequence>
<feature type="compositionally biased region" description="Basic and acidic residues" evidence="1">
    <location>
        <begin position="1"/>
        <end position="14"/>
    </location>
</feature>
<evidence type="ECO:0000256" key="1">
    <source>
        <dbReference type="SAM" id="MobiDB-lite"/>
    </source>
</evidence>
<dbReference type="EMBL" id="CP144745">
    <property type="protein sequence ID" value="WVZ53224.1"/>
    <property type="molecule type" value="Genomic_DNA"/>
</dbReference>
<evidence type="ECO:0000313" key="3">
    <source>
        <dbReference type="Proteomes" id="UP001341281"/>
    </source>
</evidence>